<keyword evidence="8" id="KW-0496">Mitochondrion</keyword>
<evidence type="ECO:0000256" key="6">
    <source>
        <dbReference type="ARBA" id="ARBA00022946"/>
    </source>
</evidence>
<keyword evidence="4" id="KW-0375">Hydrogen ion transport</keyword>
<dbReference type="AlphaFoldDB" id="A0A1X0P1V7"/>
<keyword evidence="12" id="KW-1185">Reference proteome</keyword>
<dbReference type="VEuPathDB" id="TriTrypDB:TM35_000071170"/>
<dbReference type="GO" id="GO:0045259">
    <property type="term" value="C:proton-transporting ATP synthase complex"/>
    <property type="evidence" value="ECO:0007669"/>
    <property type="project" value="InterPro"/>
</dbReference>
<dbReference type="SUPFAM" id="SSF51344">
    <property type="entry name" value="Epsilon subunit of F1F0-ATP synthase N-terminal domain"/>
    <property type="match status" value="1"/>
</dbReference>
<keyword evidence="9" id="KW-0472">Membrane</keyword>
<evidence type="ECO:0000256" key="3">
    <source>
        <dbReference type="ARBA" id="ARBA00022448"/>
    </source>
</evidence>
<dbReference type="GO" id="GO:0005743">
    <property type="term" value="C:mitochondrial inner membrane"/>
    <property type="evidence" value="ECO:0007669"/>
    <property type="project" value="UniProtKB-SubCell"/>
</dbReference>
<dbReference type="PANTHER" id="PTHR13822:SF7">
    <property type="entry name" value="ATP SYNTHASE SUBUNIT DELTA, MITOCHONDRIAL"/>
    <property type="match status" value="1"/>
</dbReference>
<evidence type="ECO:0000259" key="10">
    <source>
        <dbReference type="Pfam" id="PF02823"/>
    </source>
</evidence>
<dbReference type="STRING" id="67003.A0A1X0P1V7"/>
<accession>A0A1X0P1V7</accession>
<evidence type="ECO:0000256" key="7">
    <source>
        <dbReference type="ARBA" id="ARBA00023065"/>
    </source>
</evidence>
<dbReference type="GeneID" id="39983343"/>
<keyword evidence="6" id="KW-0809">Transit peptide</keyword>
<dbReference type="CDD" id="cd12152">
    <property type="entry name" value="F1-ATPase_delta"/>
    <property type="match status" value="1"/>
</dbReference>
<evidence type="ECO:0000256" key="9">
    <source>
        <dbReference type="ARBA" id="ARBA00023136"/>
    </source>
</evidence>
<dbReference type="InterPro" id="IPR020546">
    <property type="entry name" value="ATP_synth_F1_dsu/esu_N"/>
</dbReference>
<dbReference type="RefSeq" id="XP_028884759.1">
    <property type="nucleotide sequence ID" value="XM_029023563.1"/>
</dbReference>
<protein>
    <submittedName>
        <fullName evidence="11">ATP synthase, epsilon chain</fullName>
    </submittedName>
</protein>
<proteinExistence type="inferred from homology"/>
<evidence type="ECO:0000256" key="8">
    <source>
        <dbReference type="ARBA" id="ARBA00023128"/>
    </source>
</evidence>
<evidence type="ECO:0000256" key="2">
    <source>
        <dbReference type="ARBA" id="ARBA00005712"/>
    </source>
</evidence>
<keyword evidence="5" id="KW-0999">Mitochondrion inner membrane</keyword>
<dbReference type="Pfam" id="PF02823">
    <property type="entry name" value="ATP-synt_DE_N"/>
    <property type="match status" value="1"/>
</dbReference>
<gene>
    <name evidence="11" type="ORF">TM35_000071170</name>
</gene>
<dbReference type="OrthoDB" id="270171at2759"/>
<name>A0A1X0P1V7_9TRYP</name>
<keyword evidence="3" id="KW-0813">Transport</keyword>
<dbReference type="Proteomes" id="UP000192257">
    <property type="component" value="Unassembled WGS sequence"/>
</dbReference>
<evidence type="ECO:0000256" key="5">
    <source>
        <dbReference type="ARBA" id="ARBA00022792"/>
    </source>
</evidence>
<evidence type="ECO:0000256" key="1">
    <source>
        <dbReference type="ARBA" id="ARBA00004273"/>
    </source>
</evidence>
<dbReference type="PANTHER" id="PTHR13822">
    <property type="entry name" value="ATP SYNTHASE DELTA/EPSILON CHAIN"/>
    <property type="match status" value="1"/>
</dbReference>
<dbReference type="InterPro" id="IPR036771">
    <property type="entry name" value="ATPsynth_dsu/esu_N"/>
</dbReference>
<dbReference type="HAMAP" id="MF_00530">
    <property type="entry name" value="ATP_synth_epsil_bac"/>
    <property type="match status" value="1"/>
</dbReference>
<evidence type="ECO:0000256" key="4">
    <source>
        <dbReference type="ARBA" id="ARBA00022781"/>
    </source>
</evidence>
<reference evidence="11 12" key="1">
    <citation type="submission" date="2017-03" db="EMBL/GenBank/DDBJ databases">
        <title>An alternative strategy for trypanosome survival in the mammalian bloodstream revealed through genome and transcriptome analysis of the ubiquitous bovine parasite Trypanosoma (Megatrypanum) theileri.</title>
        <authorList>
            <person name="Kelly S."/>
            <person name="Ivens A."/>
            <person name="Mott A."/>
            <person name="O'Neill E."/>
            <person name="Emms D."/>
            <person name="Macleod O."/>
            <person name="Voorheis P."/>
            <person name="Matthews J."/>
            <person name="Matthews K."/>
            <person name="Carrington M."/>
        </authorList>
    </citation>
    <scope>NUCLEOTIDE SEQUENCE [LARGE SCALE GENOMIC DNA]</scope>
    <source>
        <strain evidence="11">Edinburgh</strain>
    </source>
</reference>
<dbReference type="EMBL" id="NBCO01000007">
    <property type="protein sequence ID" value="ORC90693.1"/>
    <property type="molecule type" value="Genomic_DNA"/>
</dbReference>
<feature type="domain" description="ATP synthase F1 complex delta/epsilon subunit N-terminal" evidence="10">
    <location>
        <begin position="52"/>
        <end position="121"/>
    </location>
</feature>
<keyword evidence="7" id="KW-0406">Ion transport</keyword>
<evidence type="ECO:0000313" key="11">
    <source>
        <dbReference type="EMBL" id="ORC90693.1"/>
    </source>
</evidence>
<dbReference type="InterPro" id="IPR001469">
    <property type="entry name" value="ATP_synth_F1_dsu/esu"/>
</dbReference>
<dbReference type="FunFam" id="2.60.15.10:FF:000014">
    <property type="entry name" value="ATP synthase, epsilon chain, putative"/>
    <property type="match status" value="1"/>
</dbReference>
<evidence type="ECO:0000313" key="12">
    <source>
        <dbReference type="Proteomes" id="UP000192257"/>
    </source>
</evidence>
<dbReference type="Gene3D" id="2.60.15.10">
    <property type="entry name" value="F0F1 ATP synthase delta/epsilon subunit, N-terminal"/>
    <property type="match status" value="1"/>
</dbReference>
<comment type="caution">
    <text evidence="11">The sequence shown here is derived from an EMBL/GenBank/DDBJ whole genome shotgun (WGS) entry which is preliminary data.</text>
</comment>
<comment type="subcellular location">
    <subcellularLocation>
        <location evidence="1">Mitochondrion inner membrane</location>
    </subcellularLocation>
</comment>
<comment type="similarity">
    <text evidence="2">Belongs to the ATPase epsilon chain family.</text>
</comment>
<organism evidence="11 12">
    <name type="scientific">Trypanosoma theileri</name>
    <dbReference type="NCBI Taxonomy" id="67003"/>
    <lineage>
        <taxon>Eukaryota</taxon>
        <taxon>Discoba</taxon>
        <taxon>Euglenozoa</taxon>
        <taxon>Kinetoplastea</taxon>
        <taxon>Metakinetoplastina</taxon>
        <taxon>Trypanosomatida</taxon>
        <taxon>Trypanosomatidae</taxon>
        <taxon>Trypanosoma</taxon>
    </lineage>
</organism>
<sequence>MFRVFGRRLVSRTLPLLQQVPHTLPEGFEYMEHKVVDKDIHASHENLETLRFTLTRQDEFLMREDPVKCVTVTGVNGEYGIYPGHAYKIVQLIPSTITVEYTDGKTQKFFVSGGFAHINNEGSCDVNTVECIPIEELDLAAAEGALAAQQASLGSAKDEKAKAVIEIRISVLESIISALKHHH</sequence>
<dbReference type="GO" id="GO:0046933">
    <property type="term" value="F:proton-transporting ATP synthase activity, rotational mechanism"/>
    <property type="evidence" value="ECO:0007669"/>
    <property type="project" value="InterPro"/>
</dbReference>